<sequence>MKITAFRIALVVIIVVAILIIIHAAWTLAQANRTVGDTCACSGVTDMDLYNLKVMSVFMLLIGIGLLIYGVVMILLPMEEKRHIFMEREGITERRTRRSL</sequence>
<name>A0A6C0CGM4_9ZZZZ</name>
<evidence type="ECO:0000256" key="1">
    <source>
        <dbReference type="SAM" id="Phobius"/>
    </source>
</evidence>
<proteinExistence type="predicted"/>
<organism evidence="2">
    <name type="scientific">viral metagenome</name>
    <dbReference type="NCBI Taxonomy" id="1070528"/>
    <lineage>
        <taxon>unclassified sequences</taxon>
        <taxon>metagenomes</taxon>
        <taxon>organismal metagenomes</taxon>
    </lineage>
</organism>
<keyword evidence="1" id="KW-1133">Transmembrane helix</keyword>
<dbReference type="AlphaFoldDB" id="A0A6C0CGM4"/>
<feature type="transmembrane region" description="Helical" evidence="1">
    <location>
        <begin position="55"/>
        <end position="76"/>
    </location>
</feature>
<keyword evidence="1" id="KW-0472">Membrane</keyword>
<protein>
    <submittedName>
        <fullName evidence="2">Uncharacterized protein</fullName>
    </submittedName>
</protein>
<evidence type="ECO:0000313" key="2">
    <source>
        <dbReference type="EMBL" id="QHT03407.1"/>
    </source>
</evidence>
<reference evidence="2" key="1">
    <citation type="journal article" date="2020" name="Nature">
        <title>Giant virus diversity and host interactions through global metagenomics.</title>
        <authorList>
            <person name="Schulz F."/>
            <person name="Roux S."/>
            <person name="Paez-Espino D."/>
            <person name="Jungbluth S."/>
            <person name="Walsh D.A."/>
            <person name="Denef V.J."/>
            <person name="McMahon K.D."/>
            <person name="Konstantinidis K.T."/>
            <person name="Eloe-Fadrosh E.A."/>
            <person name="Kyrpides N.C."/>
            <person name="Woyke T."/>
        </authorList>
    </citation>
    <scope>NUCLEOTIDE SEQUENCE</scope>
    <source>
        <strain evidence="2">GVMAG-M-3300021079-18</strain>
    </source>
</reference>
<dbReference type="EMBL" id="MN739411">
    <property type="protein sequence ID" value="QHT03407.1"/>
    <property type="molecule type" value="Genomic_DNA"/>
</dbReference>
<keyword evidence="1" id="KW-0812">Transmembrane</keyword>
<accession>A0A6C0CGM4</accession>